<evidence type="ECO:0000313" key="3">
    <source>
        <dbReference type="Proteomes" id="UP000243924"/>
    </source>
</evidence>
<dbReference type="RefSeq" id="WP_157719045.1">
    <property type="nucleotide sequence ID" value="NZ_LT629787.1"/>
</dbReference>
<dbReference type="EMBL" id="LT629787">
    <property type="protein sequence ID" value="SDT89162.1"/>
    <property type="molecule type" value="Genomic_DNA"/>
</dbReference>
<dbReference type="Proteomes" id="UP000243924">
    <property type="component" value="Chromosome I"/>
</dbReference>
<proteinExistence type="predicted"/>
<dbReference type="STRING" id="1434072.SAMN05216210_0242"/>
<dbReference type="AlphaFoldDB" id="A0A1H2E1V7"/>
<keyword evidence="1" id="KW-0472">Membrane</keyword>
<accession>A0A1H2E1V7</accession>
<keyword evidence="3" id="KW-1185">Reference proteome</keyword>
<feature type="transmembrane region" description="Helical" evidence="1">
    <location>
        <begin position="12"/>
        <end position="32"/>
    </location>
</feature>
<evidence type="ECO:0000313" key="2">
    <source>
        <dbReference type="EMBL" id="SDT89162.1"/>
    </source>
</evidence>
<name>A0A1H2E1V7_9GAMM</name>
<keyword evidence="1" id="KW-1133">Transmembrane helix</keyword>
<keyword evidence="1" id="KW-0812">Transmembrane</keyword>
<evidence type="ECO:0000256" key="1">
    <source>
        <dbReference type="SAM" id="Phobius"/>
    </source>
</evidence>
<organism evidence="2 3">
    <name type="scientific">Halopseudomonas salegens</name>
    <dbReference type="NCBI Taxonomy" id="1434072"/>
    <lineage>
        <taxon>Bacteria</taxon>
        <taxon>Pseudomonadati</taxon>
        <taxon>Pseudomonadota</taxon>
        <taxon>Gammaproteobacteria</taxon>
        <taxon>Pseudomonadales</taxon>
        <taxon>Pseudomonadaceae</taxon>
        <taxon>Halopseudomonas</taxon>
    </lineage>
</organism>
<sequence>MLLNPTHKGTHMHLVPYIFLFLVGMLGLLLLTVDPEGGYHWMGYTGVRRGPLDVGVVRVVGAVLVVLAVLPLLKNKRKR</sequence>
<gene>
    <name evidence="2" type="ORF">SAMN05216210_0242</name>
</gene>
<feature type="transmembrane region" description="Helical" evidence="1">
    <location>
        <begin position="52"/>
        <end position="73"/>
    </location>
</feature>
<reference evidence="3" key="1">
    <citation type="submission" date="2016-10" db="EMBL/GenBank/DDBJ databases">
        <authorList>
            <person name="Varghese N."/>
            <person name="Submissions S."/>
        </authorList>
    </citation>
    <scope>NUCLEOTIDE SEQUENCE [LARGE SCALE GENOMIC DNA]</scope>
    <source>
        <strain evidence="3">CECT 8338</strain>
    </source>
</reference>
<protein>
    <submittedName>
        <fullName evidence="2">Uncharacterized protein</fullName>
    </submittedName>
</protein>